<dbReference type="SUPFAM" id="SSF49899">
    <property type="entry name" value="Concanavalin A-like lectins/glucanases"/>
    <property type="match status" value="1"/>
</dbReference>
<evidence type="ECO:0000256" key="1">
    <source>
        <dbReference type="ARBA" id="ARBA00006865"/>
    </source>
</evidence>
<dbReference type="InterPro" id="IPR013320">
    <property type="entry name" value="ConA-like_dom_sf"/>
</dbReference>
<dbReference type="InterPro" id="IPR050546">
    <property type="entry name" value="Glycosyl_Hydrlase_16"/>
</dbReference>
<dbReference type="Proteomes" id="UP001566132">
    <property type="component" value="Unassembled WGS sequence"/>
</dbReference>
<evidence type="ECO:0000313" key="4">
    <source>
        <dbReference type="EMBL" id="KAL1491621.1"/>
    </source>
</evidence>
<dbReference type="PANTHER" id="PTHR10963">
    <property type="entry name" value="GLYCOSYL HYDROLASE-RELATED"/>
    <property type="match status" value="1"/>
</dbReference>
<dbReference type="Pfam" id="PF00722">
    <property type="entry name" value="Glyco_hydro_16"/>
    <property type="match status" value="1"/>
</dbReference>
<comment type="similarity">
    <text evidence="1">Belongs to the glycosyl hydrolase 16 family.</text>
</comment>
<proteinExistence type="evidence at transcript level"/>
<dbReference type="EMBL" id="JBDJPC010000009">
    <property type="protein sequence ID" value="KAL1491621.1"/>
    <property type="molecule type" value="Genomic_DNA"/>
</dbReference>
<evidence type="ECO:0000259" key="3">
    <source>
        <dbReference type="PROSITE" id="PS51762"/>
    </source>
</evidence>
<dbReference type="PROSITE" id="PS51762">
    <property type="entry name" value="GH16_2"/>
    <property type="match status" value="1"/>
</dbReference>
<dbReference type="AlphaFoldDB" id="A0AAU8BSJ5"/>
<dbReference type="Gene3D" id="2.60.120.200">
    <property type="match status" value="1"/>
</dbReference>
<dbReference type="InterPro" id="IPR000757">
    <property type="entry name" value="Beta-glucanase-like"/>
</dbReference>
<evidence type="ECO:0000313" key="6">
    <source>
        <dbReference type="Proteomes" id="UP001566132"/>
    </source>
</evidence>
<reference evidence="5" key="2">
    <citation type="submission" date="2024-06" db="EMBL/GenBank/DDBJ databases">
        <title>De novo transcriptome assembly of the two larval stages of Hypothenemus hampei as a tool for identification of candidate genes for RNAi.</title>
        <authorList>
            <person name="Valencia Jimenez A."/>
            <person name="Vilegas-Estrada B."/>
        </authorList>
    </citation>
    <scope>NUCLEOTIDE SEQUENCE</scope>
</reference>
<accession>A0AAU8BSJ5</accession>
<gene>
    <name evidence="4" type="ORF">ABEB36_012192</name>
</gene>
<dbReference type="GO" id="GO:0004553">
    <property type="term" value="F:hydrolase activity, hydrolyzing O-glycosyl compounds"/>
    <property type="evidence" value="ECO:0007669"/>
    <property type="project" value="InterPro"/>
</dbReference>
<name>A0AAU8BSJ5_HYPHA</name>
<evidence type="ECO:0000313" key="5">
    <source>
        <dbReference type="EMBL" id="XCD23154.1"/>
    </source>
</evidence>
<dbReference type="EMBL" id="PP933137">
    <property type="protein sequence ID" value="XCD23154.1"/>
    <property type="molecule type" value="mRNA"/>
</dbReference>
<sequence>MLLKLLSLLNSIFYSNMLDPEFSITTAQGNVVTKSRFTSGELIFEDNFEKFNSDIWLREPSNQAHITEFQLFCDSPENSYVHNGVLHIAPTFSNESDDSDFINSFRKKKFVRDQFHPIRSSRLSTKESFSFTYGTLEFRARNPSGDWLFPALWLLPKNLEYGPWPVSGEIDVMESRGNKNLVDSSGHLVGAQRFGSTLHWGPNKTEDQWKLSHLEEENATCFSSDFHIYRMKWTPQNIMFSVDNLDCGTITPPSGGFWELGHFSGDDNPWKNGTNLAPFDKEFYLVMNLAVGGVNFFSDSYTNEGGKPWNNSSPNAARDFWDGRNQWLPTWNLPSDDSHFLIDYVKVWAL</sequence>
<dbReference type="PANTHER" id="PTHR10963:SF55">
    <property type="entry name" value="GLYCOSIDE HYDROLASE FAMILY 16 PROTEIN"/>
    <property type="match status" value="1"/>
</dbReference>
<keyword evidence="2" id="KW-0732">Signal</keyword>
<reference evidence="4 6" key="1">
    <citation type="submission" date="2024-05" db="EMBL/GenBank/DDBJ databases">
        <title>Genetic variation in Jamaican populations of the coffee berry borer (Hypothenemus hampei).</title>
        <authorList>
            <person name="Errbii M."/>
            <person name="Myrie A."/>
        </authorList>
    </citation>
    <scope>NUCLEOTIDE SEQUENCE [LARGE SCALE GENOMIC DNA]</scope>
    <source>
        <strain evidence="4">JA-Hopewell-2020-01-JO</strain>
        <tissue evidence="4">Whole body</tissue>
    </source>
</reference>
<feature type="signal peptide" evidence="2">
    <location>
        <begin position="1"/>
        <end position="17"/>
    </location>
</feature>
<keyword evidence="6" id="KW-1185">Reference proteome</keyword>
<protein>
    <submittedName>
        <fullName evidence="5">Beta-1,3 glucan binding protein (Beta-GBP) isoform X1</fullName>
    </submittedName>
</protein>
<evidence type="ECO:0000256" key="2">
    <source>
        <dbReference type="SAM" id="SignalP"/>
    </source>
</evidence>
<dbReference type="GO" id="GO:0005975">
    <property type="term" value="P:carbohydrate metabolic process"/>
    <property type="evidence" value="ECO:0007669"/>
    <property type="project" value="InterPro"/>
</dbReference>
<feature type="chain" id="PRO_5044713072" evidence="2">
    <location>
        <begin position="18"/>
        <end position="350"/>
    </location>
</feature>
<organism evidence="5">
    <name type="scientific">Hypothenemus hampei</name>
    <name type="common">Coffee berry borer</name>
    <dbReference type="NCBI Taxonomy" id="57062"/>
    <lineage>
        <taxon>Eukaryota</taxon>
        <taxon>Metazoa</taxon>
        <taxon>Ecdysozoa</taxon>
        <taxon>Arthropoda</taxon>
        <taxon>Hexapoda</taxon>
        <taxon>Insecta</taxon>
        <taxon>Pterygota</taxon>
        <taxon>Neoptera</taxon>
        <taxon>Endopterygota</taxon>
        <taxon>Coleoptera</taxon>
        <taxon>Polyphaga</taxon>
        <taxon>Cucujiformia</taxon>
        <taxon>Curculionidae</taxon>
        <taxon>Scolytinae</taxon>
        <taxon>Hypothenemus</taxon>
    </lineage>
</organism>
<feature type="domain" description="GH16" evidence="3">
    <location>
        <begin position="20"/>
        <end position="350"/>
    </location>
</feature>